<dbReference type="AlphaFoldDB" id="F4RJ87"/>
<feature type="compositionally biased region" description="Low complexity" evidence="1">
    <location>
        <begin position="276"/>
        <end position="285"/>
    </location>
</feature>
<dbReference type="Proteomes" id="UP000001072">
    <property type="component" value="Unassembled WGS sequence"/>
</dbReference>
<name>F4RJ87_MELLP</name>
<evidence type="ECO:0000313" key="3">
    <source>
        <dbReference type="Proteomes" id="UP000001072"/>
    </source>
</evidence>
<feature type="region of interest" description="Disordered" evidence="1">
    <location>
        <begin position="276"/>
        <end position="296"/>
    </location>
</feature>
<dbReference type="KEGG" id="mlr:MELLADRAFT_85630"/>
<dbReference type="GeneID" id="18933912"/>
<proteinExistence type="predicted"/>
<evidence type="ECO:0000313" key="2">
    <source>
        <dbReference type="EMBL" id="EGG07277.1"/>
    </source>
</evidence>
<dbReference type="EMBL" id="GL883104">
    <property type="protein sequence ID" value="EGG07277.1"/>
    <property type="molecule type" value="Genomic_DNA"/>
</dbReference>
<sequence length="296" mass="33080">MINLNPAPHPVECSTCFEAGRKCTWIVFESLIRPLHDACDQCARRQVCCDWPTPPPTDANGDILVNVVEGNPYIPGRPNETDKARRIRVGSWDSKPDKPRNVKLQEKWRQDLFIWNNRGNTPIQPNVPPPKPTSPPSSKPPKTPNNPPRATREASVPAIEILDTPTPVNPPDQPVPNQPTKPATIVIAAFVKRFGKDSDTIWFVEKVDEVEELRRVGTAKPKVPNFESTICLTKSMMDALYAHWAEHDPYSDAESSACVNVVRNFKRLVAKHFLPSSTTTPSNSSDKGKKHAFNQD</sequence>
<keyword evidence="3" id="KW-1185">Reference proteome</keyword>
<dbReference type="HOGENOM" id="CLU_821545_0_0_1"/>
<feature type="region of interest" description="Disordered" evidence="1">
    <location>
        <begin position="117"/>
        <end position="153"/>
    </location>
</feature>
<dbReference type="InParanoid" id="F4RJ87"/>
<organism evidence="3">
    <name type="scientific">Melampsora larici-populina (strain 98AG31 / pathotype 3-4-7)</name>
    <name type="common">Poplar leaf rust fungus</name>
    <dbReference type="NCBI Taxonomy" id="747676"/>
    <lineage>
        <taxon>Eukaryota</taxon>
        <taxon>Fungi</taxon>
        <taxon>Dikarya</taxon>
        <taxon>Basidiomycota</taxon>
        <taxon>Pucciniomycotina</taxon>
        <taxon>Pucciniomycetes</taxon>
        <taxon>Pucciniales</taxon>
        <taxon>Melampsoraceae</taxon>
        <taxon>Melampsora</taxon>
    </lineage>
</organism>
<accession>F4RJ87</accession>
<dbReference type="VEuPathDB" id="FungiDB:MELLADRAFT_85630"/>
<dbReference type="OrthoDB" id="10407794at2759"/>
<reference evidence="3" key="1">
    <citation type="journal article" date="2011" name="Proc. Natl. Acad. Sci. U.S.A.">
        <title>Obligate biotrophy features unraveled by the genomic analysis of rust fungi.</title>
        <authorList>
            <person name="Duplessis S."/>
            <person name="Cuomo C.A."/>
            <person name="Lin Y.-C."/>
            <person name="Aerts A."/>
            <person name="Tisserant E."/>
            <person name="Veneault-Fourrey C."/>
            <person name="Joly D.L."/>
            <person name="Hacquard S."/>
            <person name="Amselem J."/>
            <person name="Cantarel B.L."/>
            <person name="Chiu R."/>
            <person name="Coutinho P.M."/>
            <person name="Feau N."/>
            <person name="Field M."/>
            <person name="Frey P."/>
            <person name="Gelhaye E."/>
            <person name="Goldberg J."/>
            <person name="Grabherr M.G."/>
            <person name="Kodira C.D."/>
            <person name="Kohler A."/>
            <person name="Kuees U."/>
            <person name="Lindquist E.A."/>
            <person name="Lucas S.M."/>
            <person name="Mago R."/>
            <person name="Mauceli E."/>
            <person name="Morin E."/>
            <person name="Murat C."/>
            <person name="Pangilinan J.L."/>
            <person name="Park R."/>
            <person name="Pearson M."/>
            <person name="Quesneville H."/>
            <person name="Rouhier N."/>
            <person name="Sakthikumar S."/>
            <person name="Salamov A.A."/>
            <person name="Schmutz J."/>
            <person name="Selles B."/>
            <person name="Shapiro H."/>
            <person name="Tanguay P."/>
            <person name="Tuskan G.A."/>
            <person name="Henrissat B."/>
            <person name="Van de Peer Y."/>
            <person name="Rouze P."/>
            <person name="Ellis J.G."/>
            <person name="Dodds P.N."/>
            <person name="Schein J.E."/>
            <person name="Zhong S."/>
            <person name="Hamelin R.C."/>
            <person name="Grigoriev I.V."/>
            <person name="Szabo L.J."/>
            <person name="Martin F."/>
        </authorList>
    </citation>
    <scope>NUCLEOTIDE SEQUENCE [LARGE SCALE GENOMIC DNA]</scope>
    <source>
        <strain evidence="3">98AG31 / pathotype 3-4-7</strain>
    </source>
</reference>
<dbReference type="RefSeq" id="XP_007409184.1">
    <property type="nucleotide sequence ID" value="XM_007409122.1"/>
</dbReference>
<protein>
    <submittedName>
        <fullName evidence="2">Uncharacterized protein</fullName>
    </submittedName>
</protein>
<evidence type="ECO:0000256" key="1">
    <source>
        <dbReference type="SAM" id="MobiDB-lite"/>
    </source>
</evidence>
<gene>
    <name evidence="2" type="ORF">MELLADRAFT_85630</name>
</gene>
<feature type="compositionally biased region" description="Pro residues" evidence="1">
    <location>
        <begin position="125"/>
        <end position="147"/>
    </location>
</feature>